<comment type="caution">
    <text evidence="1">The sequence shown here is derived from an EMBL/GenBank/DDBJ whole genome shotgun (WGS) entry which is preliminary data.</text>
</comment>
<evidence type="ECO:0000313" key="1">
    <source>
        <dbReference type="EMBL" id="CAB5348662.1"/>
    </source>
</evidence>
<dbReference type="EMBL" id="CAGKOT010000007">
    <property type="protein sequence ID" value="CAB5348662.1"/>
    <property type="molecule type" value="Genomic_DNA"/>
</dbReference>
<evidence type="ECO:0008006" key="3">
    <source>
        <dbReference type="Google" id="ProtNLM"/>
    </source>
</evidence>
<proteinExistence type="predicted"/>
<dbReference type="OrthoDB" id="2440164at2759"/>
<evidence type="ECO:0000313" key="2">
    <source>
        <dbReference type="Proteomes" id="UP000684084"/>
    </source>
</evidence>
<dbReference type="Proteomes" id="UP000684084">
    <property type="component" value="Unassembled WGS sequence"/>
</dbReference>
<accession>A0A915YWU6</accession>
<sequence>MRKTLNGSDFLIKDLTVGEEKVLIFTTTSNIKYLAQSNFWLADGTFKMPQFIITDFEIAAINAIRAEFQEVQNKGYHFHLLQNIYRKVQEFGLTVQYGIDETFSLLIRHIPALAFLPHNNIPSAFDELRAIMPEEANSIMKWFKIYYIYGRIRRTTRSGNIICPDPLFPPSIWSVTDNIEYTFPRTQNIIEAWHRRWNTLVGHAHIGIFKIIKEIQYEQNQVENNIKSIL</sequence>
<organism evidence="1 2">
    <name type="scientific">Rhizophagus irregularis</name>
    <dbReference type="NCBI Taxonomy" id="588596"/>
    <lineage>
        <taxon>Eukaryota</taxon>
        <taxon>Fungi</taxon>
        <taxon>Fungi incertae sedis</taxon>
        <taxon>Mucoromycota</taxon>
        <taxon>Glomeromycotina</taxon>
        <taxon>Glomeromycetes</taxon>
        <taxon>Glomerales</taxon>
        <taxon>Glomeraceae</taxon>
        <taxon>Rhizophagus</taxon>
    </lineage>
</organism>
<gene>
    <name evidence="1" type="ORF">CHRIB12_LOCUS4523</name>
</gene>
<protein>
    <recommendedName>
        <fullName evidence="3">MULE transposase domain-containing protein</fullName>
    </recommendedName>
</protein>
<name>A0A915YWU6_9GLOM</name>
<reference evidence="1" key="1">
    <citation type="submission" date="2020-05" db="EMBL/GenBank/DDBJ databases">
        <authorList>
            <person name="Rincon C."/>
            <person name="Sanders R I."/>
            <person name="Robbins C."/>
            <person name="Chaturvedi A."/>
        </authorList>
    </citation>
    <scope>NUCLEOTIDE SEQUENCE</scope>
    <source>
        <strain evidence="1">CHB12</strain>
    </source>
</reference>
<dbReference type="AlphaFoldDB" id="A0A915YWU6"/>